<keyword evidence="7" id="KW-1003">Cell membrane</keyword>
<dbReference type="Pfam" id="PF00625">
    <property type="entry name" value="Guanylate_kin"/>
    <property type="match status" value="1"/>
</dbReference>
<dbReference type="PRINTS" id="PR01597">
    <property type="entry name" value="ZONOCCLUDNS"/>
</dbReference>
<evidence type="ECO:0000259" key="19">
    <source>
        <dbReference type="PROSITE" id="PS50106"/>
    </source>
</evidence>
<feature type="compositionally biased region" description="Polar residues" evidence="16">
    <location>
        <begin position="417"/>
        <end position="431"/>
    </location>
</feature>
<keyword evidence="9" id="KW-0677">Repeat</keyword>
<dbReference type="Gene3D" id="2.30.42.10">
    <property type="match status" value="3"/>
</dbReference>
<dbReference type="Pfam" id="PF00595">
    <property type="entry name" value="PDZ"/>
    <property type="match status" value="3"/>
</dbReference>
<sequence length="1831" mass="204871">MKYQKYLTVLQMAIGVTPSNRGNVLPVKRRLWVPPSSENPNAAASSTSQGKPSLRRIKGRIHRSKSLDSVDLCDFNNTVMEETAIWEQQTVTLNRAPGFGFGIAISGGRDNPHFQSGETSIVISDVLKGGPAEGLLQENDRVAMVNGVSMDNVEHAFAVQQLRKSGKTAKITIRRKKKVQLPVVRSDPDPVSENEEDSYEEDVPDQRSAHSGHGASRKSEKSWVRDRSASRDRSLSPRSDRRSVSSSQPPKPSKVTLVKSRKNEEYGLRLASHIFVKEISQDSLAARDGNIQEGDVVLKINGTVTENMSLTDAKTLIERSKGKLKMVVQRDERGTLLNVPDLDDSLHSANASERDDISEIQSLTSDHSNPSNDKPRPSRSRSPDQRSEPSDHSRNSPQQHSNSSSRSREDERVSKSGAISTPVKNVNSVPVSRTAEESFLEKVDKQTPPLPEPKPVYAQPGQPDVDLPVSPSDGPLPNPTHEDGMLWPSMKLVKFRKGDSVGLRLAGGNDVGIFAAGVLDDSPAAKEGLEEGDQILRVNNVDFTNIIREEAVLFLLDLPKGEEVTILAQKKKDVYRRIVESDVGDSFYIRTHFEYEKESPYGLGFNKGEVFRVVDTLYNGKLGSWLAIRIGRNHKEVERGIIPNKNRAEQLASVQYTLPKTAGGDRADFWRFRGLRSSKRNLRKSREDLSAQPVQTKFPAYERVVLREAGFLRPVVIFGPIADIAREKLAREEPNIYEVAISEPRDAGTDQRSSGIIRLHTIKQIIDRDKHALLDVTPNAVDRLNYAQWYPIVVFFNPDSKQGVKTMRGRLCPESRKSARKLYDRSHKLRKNNHHLFTTTINLNSMNDGWYGGLKEAVEQQQNQLVWVSEGKAEGGRDDDLDLHDDRLSYLSAPGSEYSMYSTDSRHTSDYEDTDTEGGAYTDQDLDETLNDEAETPPESAITQSAITRSSEPVREDTSGIQETPAYPTYPPQPVLKTDSPGYKNVPSQQKADALPAAPYLSVSSETNLTTSSAAVNPTVNVNKVRLEDPNHAPYSSYQAQGGLLRSPSTEAAHIILRDQEPSSLPAQIDSAKVYRKDAFAMEENPRQNYLMKQQVLGHPIQRPEKETNLNYDGVPVYAEKPLNREYDQSYRYDSTSDYVDQFPHNYDSRINYDDHVPTYDEQWGYYDDKQSFPQRPPFDSKRNRDFNIRQHSDENLERNYFPQQPRLEEPPPVAYDNRPRPSQNYKPTQVHYEDSPSADYDMHMRYKPEPQTIPSVPTSKSSDAKPYFDQHIRGYEHSPSQVFNTKPGQYDASPRKEPMPPPPAQNKPELLSTSSKPLPAPAITSAAKEDDDPAMKPQSVLTRVKMFENKQSNQGETNKDMNDSTLVKAPDVAPKPILNQVSAPKAASISHYDQDKATYRVPEPQKPQVKPPEDIIRANHYDPDEDEEYYRKQLSYFDRRSFDKPTPLLSGNILPEPAKPAQSQSQLSFNSYPSKGKPADLEPLDRPISEKRYDPVPQVTSNQYTQPSPVVVNHSTHTKHIHLEANSVEVPSSIVSKPEPPLTQAKPTFFRPSNREDTVHSNFYPQKSFPEKSPVNGTEQAPKTVTPSYNRFTPKPYTSSARPFERKFESPKFNHNLLPNEAQVKPELPSKPQNSPQPVFNSNNTSISSELDSISKQSENKSKYQPNNVNPVPKAIPVSPSALEDDDEDDAHTVVATARGFFNSNGGVLSSIETGVSIIIPQGAIPDGIEQEIYFKVCRDNSILPPLDKEKGETLLSPLVMCGPHGLKFVKPVELRLPHCASMTPDGWSFALKSSDTSSGDPKHWQNKSLPGDPNYLVGANCVSVLIDHF</sequence>
<feature type="domain" description="Guanylate kinase-like" evidence="18">
    <location>
        <begin position="758"/>
        <end position="859"/>
    </location>
</feature>
<evidence type="ECO:0000256" key="8">
    <source>
        <dbReference type="ARBA" id="ARBA00022553"/>
    </source>
</evidence>
<dbReference type="CDD" id="cd06727">
    <property type="entry name" value="PDZ1_ZO1-like"/>
    <property type="match status" value="1"/>
</dbReference>
<feature type="domain" description="ZU5" evidence="20">
    <location>
        <begin position="1697"/>
        <end position="1831"/>
    </location>
</feature>
<feature type="region of interest" description="Disordered" evidence="16">
    <location>
        <begin position="1442"/>
        <end position="1511"/>
    </location>
</feature>
<evidence type="ECO:0000256" key="3">
    <source>
        <dbReference type="ARBA" id="ARBA00004610"/>
    </source>
</evidence>
<dbReference type="SMART" id="SM00072">
    <property type="entry name" value="GuKc"/>
    <property type="match status" value="1"/>
</dbReference>
<dbReference type="SMART" id="SM00228">
    <property type="entry name" value="PDZ"/>
    <property type="match status" value="3"/>
</dbReference>
<dbReference type="RefSeq" id="XP_041444257.1">
    <property type="nucleotide sequence ID" value="XM_041588323.1"/>
</dbReference>
<feature type="compositionally biased region" description="Polar residues" evidence="16">
    <location>
        <begin position="1253"/>
        <end position="1262"/>
    </location>
</feature>
<dbReference type="InterPro" id="IPR005417">
    <property type="entry name" value="ZO"/>
</dbReference>
<feature type="compositionally biased region" description="Basic and acidic residues" evidence="16">
    <location>
        <begin position="373"/>
        <end position="394"/>
    </location>
</feature>
<feature type="compositionally biased region" description="Acidic residues" evidence="16">
    <location>
        <begin position="190"/>
        <end position="203"/>
    </location>
</feature>
<proteinExistence type="inferred from homology"/>
<feature type="region of interest" description="Disordered" evidence="16">
    <location>
        <begin position="1167"/>
        <end position="1336"/>
    </location>
</feature>
<evidence type="ECO:0000313" key="21">
    <source>
        <dbReference type="Proteomes" id="UP000186698"/>
    </source>
</evidence>
<dbReference type="CDD" id="cd12026">
    <property type="entry name" value="SH3_ZO-1"/>
    <property type="match status" value="1"/>
</dbReference>
<feature type="compositionally biased region" description="Basic and acidic residues" evidence="16">
    <location>
        <begin position="1263"/>
        <end position="1277"/>
    </location>
</feature>
<dbReference type="PROSITE" id="PS50106">
    <property type="entry name" value="PDZ"/>
    <property type="match status" value="3"/>
</dbReference>
<evidence type="ECO:0000256" key="14">
    <source>
        <dbReference type="ARBA" id="ARBA00081594"/>
    </source>
</evidence>
<organism evidence="21 22">
    <name type="scientific">Xenopus laevis</name>
    <name type="common">African clawed frog</name>
    <dbReference type="NCBI Taxonomy" id="8355"/>
    <lineage>
        <taxon>Eukaryota</taxon>
        <taxon>Metazoa</taxon>
        <taxon>Chordata</taxon>
        <taxon>Craniata</taxon>
        <taxon>Vertebrata</taxon>
        <taxon>Euteleostomi</taxon>
        <taxon>Amphibia</taxon>
        <taxon>Batrachia</taxon>
        <taxon>Anura</taxon>
        <taxon>Pipoidea</taxon>
        <taxon>Pipidae</taxon>
        <taxon>Xenopodinae</taxon>
        <taxon>Xenopus</taxon>
        <taxon>Xenopus</taxon>
    </lineage>
</organism>
<dbReference type="GeneID" id="108712948"/>
<dbReference type="OrthoDB" id="418634at2759"/>
<dbReference type="SUPFAM" id="SSF52540">
    <property type="entry name" value="P-loop containing nucleoside triphosphate hydrolases"/>
    <property type="match status" value="1"/>
</dbReference>
<feature type="compositionally biased region" description="Polar residues" evidence="16">
    <location>
        <begin position="1462"/>
        <end position="1474"/>
    </location>
</feature>
<dbReference type="Pfam" id="PF07653">
    <property type="entry name" value="SH3_2"/>
    <property type="match status" value="1"/>
</dbReference>
<feature type="region of interest" description="Disordered" evidence="16">
    <location>
        <begin position="179"/>
        <end position="260"/>
    </location>
</feature>
<dbReference type="GO" id="GO:0090557">
    <property type="term" value="P:establishment of endothelial intestinal barrier"/>
    <property type="evidence" value="ECO:0000318"/>
    <property type="project" value="GO_Central"/>
</dbReference>
<dbReference type="CDD" id="cd06728">
    <property type="entry name" value="PDZ2_ZO1-like_ds"/>
    <property type="match status" value="1"/>
</dbReference>
<dbReference type="InterPro" id="IPR008145">
    <property type="entry name" value="GK/Ca_channel_bsu"/>
</dbReference>
<dbReference type="InterPro" id="IPR001478">
    <property type="entry name" value="PDZ"/>
</dbReference>
<feature type="compositionally biased region" description="Polar residues" evidence="16">
    <location>
        <begin position="1279"/>
        <end position="1288"/>
    </location>
</feature>
<comment type="similarity">
    <text evidence="4">Belongs to the MAGUK family.</text>
</comment>
<dbReference type="PROSITE" id="PS50052">
    <property type="entry name" value="GUANYLATE_KINASE_2"/>
    <property type="match status" value="1"/>
</dbReference>
<evidence type="ECO:0000256" key="16">
    <source>
        <dbReference type="SAM" id="MobiDB-lite"/>
    </source>
</evidence>
<reference evidence="22" key="2">
    <citation type="submission" date="2025-08" db="UniProtKB">
        <authorList>
            <consortium name="RefSeq"/>
        </authorList>
    </citation>
    <scope>IDENTIFICATION</scope>
    <source>
        <strain evidence="22">J_2021</strain>
        <tissue evidence="22">Erythrocytes</tissue>
    </source>
</reference>
<feature type="region of interest" description="Disordered" evidence="16">
    <location>
        <begin position="893"/>
        <end position="974"/>
    </location>
</feature>
<keyword evidence="5" id="KW-0796">Tight junction</keyword>
<dbReference type="Gene3D" id="2.60.220.30">
    <property type="match status" value="1"/>
</dbReference>
<feature type="compositionally biased region" description="Basic and acidic residues" evidence="16">
    <location>
        <begin position="1478"/>
        <end position="1495"/>
    </location>
</feature>
<evidence type="ECO:0000259" key="18">
    <source>
        <dbReference type="PROSITE" id="PS50052"/>
    </source>
</evidence>
<dbReference type="GO" id="GO:0050839">
    <property type="term" value="F:cell adhesion molecule binding"/>
    <property type="evidence" value="ECO:0000318"/>
    <property type="project" value="GO_Central"/>
</dbReference>
<dbReference type="InterPro" id="IPR000906">
    <property type="entry name" value="ZU5_dom"/>
</dbReference>
<feature type="compositionally biased region" description="Basic and acidic residues" evidence="16">
    <location>
        <begin position="217"/>
        <end position="243"/>
    </location>
</feature>
<dbReference type="InterPro" id="IPR027417">
    <property type="entry name" value="P-loop_NTPase"/>
</dbReference>
<evidence type="ECO:0000256" key="15">
    <source>
        <dbReference type="PROSITE-ProRule" id="PRU00192"/>
    </source>
</evidence>
<feature type="compositionally biased region" description="Basic and acidic residues" evidence="16">
    <location>
        <begin position="1179"/>
        <end position="1198"/>
    </location>
</feature>
<feature type="domain" description="PDZ" evidence="19">
    <location>
        <begin position="489"/>
        <end position="570"/>
    </location>
</feature>
<keyword evidence="21" id="KW-1185">Reference proteome</keyword>
<evidence type="ECO:0000256" key="13">
    <source>
        <dbReference type="ARBA" id="ARBA00077377"/>
    </source>
</evidence>
<evidence type="ECO:0000256" key="2">
    <source>
        <dbReference type="ARBA" id="ARBA00004435"/>
    </source>
</evidence>
<dbReference type="PRINTS" id="PR01598">
    <property type="entry name" value="ZONOCCLUDNS1"/>
</dbReference>
<feature type="compositionally biased region" description="Basic and acidic residues" evidence="16">
    <location>
        <begin position="434"/>
        <end position="445"/>
    </location>
</feature>
<feature type="region of interest" description="Disordered" evidence="16">
    <location>
        <begin position="361"/>
        <end position="483"/>
    </location>
</feature>
<dbReference type="GO" id="GO:1905605">
    <property type="term" value="P:positive regulation of blood-brain barrier permeability"/>
    <property type="evidence" value="ECO:0000318"/>
    <property type="project" value="GO_Central"/>
</dbReference>
<evidence type="ECO:0000256" key="7">
    <source>
        <dbReference type="ARBA" id="ARBA00022475"/>
    </source>
</evidence>
<dbReference type="CDD" id="cd06729">
    <property type="entry name" value="PDZ3_ZO1-like_domain"/>
    <property type="match status" value="1"/>
</dbReference>
<evidence type="ECO:0000256" key="11">
    <source>
        <dbReference type="ARBA" id="ARBA00022949"/>
    </source>
</evidence>
<feature type="region of interest" description="Disordered" evidence="16">
    <location>
        <begin position="1626"/>
        <end position="1690"/>
    </location>
</feature>
<feature type="compositionally biased region" description="Polar residues" evidence="16">
    <location>
        <begin position="1576"/>
        <end position="1602"/>
    </location>
</feature>
<dbReference type="FunFam" id="2.60.220.30:FF:000004">
    <property type="entry name" value="tight junction protein ZO-1 isoform X1"/>
    <property type="match status" value="1"/>
</dbReference>
<dbReference type="GO" id="GO:0150105">
    <property type="term" value="P:protein localization to cell-cell junction"/>
    <property type="evidence" value="ECO:0000318"/>
    <property type="project" value="GO_Central"/>
</dbReference>
<evidence type="ECO:0000259" key="20">
    <source>
        <dbReference type="PROSITE" id="PS51145"/>
    </source>
</evidence>
<dbReference type="GO" id="GO:0005886">
    <property type="term" value="C:plasma membrane"/>
    <property type="evidence" value="ECO:0000318"/>
    <property type="project" value="GO_Central"/>
</dbReference>
<dbReference type="FunFam" id="2.30.42.10:FF:000170">
    <property type="entry name" value="tight junction protein ZO-1 isoform X2"/>
    <property type="match status" value="1"/>
</dbReference>
<feature type="region of interest" description="Disordered" evidence="16">
    <location>
        <begin position="1531"/>
        <end position="1605"/>
    </location>
</feature>
<dbReference type="Pfam" id="PF00791">
    <property type="entry name" value="ZU5"/>
    <property type="match status" value="1"/>
</dbReference>
<dbReference type="FunFam" id="3.40.50.300:FF:000110">
    <property type="entry name" value="tight junction protein ZO-1 isoform X1"/>
    <property type="match status" value="1"/>
</dbReference>
<dbReference type="PANTHER" id="PTHR13865:SF25">
    <property type="entry name" value="TIGHT JUNCTION PROTEIN ZO-1"/>
    <property type="match status" value="1"/>
</dbReference>
<dbReference type="InterPro" id="IPR035597">
    <property type="entry name" value="ZO-1_SH3"/>
</dbReference>
<feature type="domain" description="PDZ" evidence="19">
    <location>
        <begin position="90"/>
        <end position="177"/>
    </location>
</feature>
<evidence type="ECO:0000259" key="17">
    <source>
        <dbReference type="PROSITE" id="PS50002"/>
    </source>
</evidence>
<feature type="compositionally biased region" description="Basic and acidic residues" evidence="16">
    <location>
        <begin position="1412"/>
        <end position="1423"/>
    </location>
</feature>
<dbReference type="PANTHER" id="PTHR13865">
    <property type="entry name" value="TIGHT JUNCTION PROTEIN"/>
    <property type="match status" value="1"/>
</dbReference>
<dbReference type="Gene3D" id="3.40.50.300">
    <property type="entry name" value="P-loop containing nucleotide triphosphate hydrolases"/>
    <property type="match status" value="1"/>
</dbReference>
<dbReference type="PROSITE" id="PS50002">
    <property type="entry name" value="SH3"/>
    <property type="match status" value="1"/>
</dbReference>
<dbReference type="GO" id="GO:0045216">
    <property type="term" value="P:cell-cell junction organization"/>
    <property type="evidence" value="ECO:0000318"/>
    <property type="project" value="GO_Central"/>
</dbReference>
<feature type="region of interest" description="Disordered" evidence="16">
    <location>
        <begin position="1382"/>
        <end position="1428"/>
    </location>
</feature>
<feature type="domain" description="PDZ" evidence="19">
    <location>
        <begin position="254"/>
        <end position="332"/>
    </location>
</feature>
<evidence type="ECO:0000256" key="1">
    <source>
        <dbReference type="ARBA" id="ARBA00004413"/>
    </source>
</evidence>
<dbReference type="InterPro" id="IPR001452">
    <property type="entry name" value="SH3_domain"/>
</dbReference>
<feature type="compositionally biased region" description="Polar residues" evidence="16">
    <location>
        <begin position="1499"/>
        <end position="1509"/>
    </location>
</feature>
<dbReference type="InterPro" id="IPR036034">
    <property type="entry name" value="PDZ_sf"/>
</dbReference>
<evidence type="ECO:0000256" key="4">
    <source>
        <dbReference type="ARBA" id="ARBA00007014"/>
    </source>
</evidence>
<dbReference type="InterPro" id="IPR036028">
    <property type="entry name" value="SH3-like_dom_sf"/>
</dbReference>
<comment type="subcellular location">
    <subcellularLocation>
        <location evidence="3">Cell junction</location>
        <location evidence="3">Gap junction</location>
    </subcellularLocation>
    <subcellularLocation>
        <location evidence="2">Cell junction</location>
        <location evidence="2">Tight junction</location>
    </subcellularLocation>
    <subcellularLocation>
        <location evidence="1">Cell membrane</location>
        <topology evidence="1">Peripheral membrane protein</topology>
        <orientation evidence="1">Cytoplasmic side</orientation>
    </subcellularLocation>
</comment>
<keyword evidence="11" id="KW-0965">Cell junction</keyword>
<dbReference type="SUPFAM" id="SSF50156">
    <property type="entry name" value="PDZ domain-like"/>
    <property type="match status" value="3"/>
</dbReference>
<dbReference type="InterPro" id="IPR005418">
    <property type="entry name" value="ZO-1"/>
</dbReference>
<gene>
    <name evidence="22" type="primary">LOC108712948</name>
</gene>
<keyword evidence="8" id="KW-0597">Phosphoprotein</keyword>
<dbReference type="InterPro" id="IPR008144">
    <property type="entry name" value="Guanylate_kin-like_dom"/>
</dbReference>
<keyword evidence="10" id="KW-0303">Gap junction</keyword>
<evidence type="ECO:0000256" key="5">
    <source>
        <dbReference type="ARBA" id="ARBA00022427"/>
    </source>
</evidence>
<dbReference type="Proteomes" id="UP000186698">
    <property type="component" value="Chromosome 3S"/>
</dbReference>
<dbReference type="PROSITE" id="PS51145">
    <property type="entry name" value="ZU5"/>
    <property type="match status" value="1"/>
</dbReference>
<dbReference type="SUPFAM" id="SSF50044">
    <property type="entry name" value="SH3-domain"/>
    <property type="match status" value="1"/>
</dbReference>
<feature type="domain" description="SH3" evidence="17">
    <location>
        <begin position="584"/>
        <end position="652"/>
    </location>
</feature>
<feature type="compositionally biased region" description="Low complexity" evidence="16">
    <location>
        <begin position="35"/>
        <end position="48"/>
    </location>
</feature>
<feature type="compositionally biased region" description="Low complexity" evidence="16">
    <location>
        <begin position="395"/>
        <end position="405"/>
    </location>
</feature>
<dbReference type="GO" id="GO:0005923">
    <property type="term" value="C:bicellular tight junction"/>
    <property type="evidence" value="ECO:0000318"/>
    <property type="project" value="GO_Central"/>
</dbReference>
<feature type="region of interest" description="Disordered" evidence="16">
    <location>
        <begin position="35"/>
        <end position="54"/>
    </location>
</feature>
<dbReference type="GO" id="GO:0098609">
    <property type="term" value="P:cell-cell adhesion"/>
    <property type="evidence" value="ECO:0000318"/>
    <property type="project" value="GO_Central"/>
</dbReference>
<dbReference type="FunFam" id="2.30.42.10:FF:000009">
    <property type="entry name" value="Putative tight junction protein ZO-1"/>
    <property type="match status" value="1"/>
</dbReference>
<feature type="compositionally biased region" description="Polar residues" evidence="16">
    <location>
        <begin position="941"/>
        <end position="951"/>
    </location>
</feature>
<reference evidence="21" key="1">
    <citation type="submission" date="2024-06" db="UniProtKB">
        <authorList>
            <consortium name="RefSeq"/>
        </authorList>
    </citation>
    <scope>NUCLEOTIDE SEQUENCE [LARGE SCALE GENOMIC DNA]</scope>
    <source>
        <strain evidence="21">J_2021</strain>
    </source>
</reference>
<dbReference type="GO" id="GO:0005921">
    <property type="term" value="C:gap junction"/>
    <property type="evidence" value="ECO:0007669"/>
    <property type="project" value="UniProtKB-SubCell"/>
</dbReference>
<name>A0A8J1MR69_XENLA</name>
<protein>
    <recommendedName>
        <fullName evidence="14">Zona occludens protein 1</fullName>
    </recommendedName>
    <alternativeName>
        <fullName evidence="13">Zonula occludens protein 1</fullName>
    </alternativeName>
</protein>
<evidence type="ECO:0000256" key="12">
    <source>
        <dbReference type="ARBA" id="ARBA00023136"/>
    </source>
</evidence>
<dbReference type="Gene3D" id="2.30.30.40">
    <property type="entry name" value="SH3 Domains"/>
    <property type="match status" value="1"/>
</dbReference>
<feature type="compositionally biased region" description="Polar residues" evidence="16">
    <location>
        <begin position="1632"/>
        <end position="1671"/>
    </location>
</feature>
<feature type="compositionally biased region" description="Acidic residues" evidence="16">
    <location>
        <begin position="924"/>
        <end position="936"/>
    </location>
</feature>
<keyword evidence="6 15" id="KW-0728">SH3 domain</keyword>
<dbReference type="SMART" id="SM00218">
    <property type="entry name" value="ZU5"/>
    <property type="match status" value="1"/>
</dbReference>
<evidence type="ECO:0000256" key="10">
    <source>
        <dbReference type="ARBA" id="ARBA00022868"/>
    </source>
</evidence>
<evidence type="ECO:0000313" key="22">
    <source>
        <dbReference type="RefSeq" id="XP_041444257.1"/>
    </source>
</evidence>
<evidence type="ECO:0000256" key="6">
    <source>
        <dbReference type="ARBA" id="ARBA00022443"/>
    </source>
</evidence>
<evidence type="ECO:0000256" key="9">
    <source>
        <dbReference type="ARBA" id="ARBA00022737"/>
    </source>
</evidence>
<dbReference type="FunFam" id="2.30.42.10:FF:000013">
    <property type="entry name" value="Putative tight junction protein ZO-1"/>
    <property type="match status" value="1"/>
</dbReference>
<keyword evidence="12" id="KW-0472">Membrane</keyword>
<accession>A0A8J1MR69</accession>